<feature type="compositionally biased region" description="Polar residues" evidence="6">
    <location>
        <begin position="151"/>
        <end position="160"/>
    </location>
</feature>
<dbReference type="PROSITE" id="PS00027">
    <property type="entry name" value="HOMEOBOX_1"/>
    <property type="match status" value="1"/>
</dbReference>
<dbReference type="GO" id="GO:0000981">
    <property type="term" value="F:DNA-binding transcription factor activity, RNA polymerase II-specific"/>
    <property type="evidence" value="ECO:0007669"/>
    <property type="project" value="InterPro"/>
</dbReference>
<dbReference type="EMBL" id="CAVMBE010000038">
    <property type="protein sequence ID" value="CAK4030582.1"/>
    <property type="molecule type" value="Genomic_DNA"/>
</dbReference>
<comment type="subcellular location">
    <subcellularLocation>
        <location evidence="4 5">Nucleus</location>
    </subcellularLocation>
</comment>
<feature type="domain" description="Homeobox" evidence="7">
    <location>
        <begin position="39"/>
        <end position="99"/>
    </location>
</feature>
<feature type="region of interest" description="Disordered" evidence="6">
    <location>
        <begin position="373"/>
        <end position="496"/>
    </location>
</feature>
<dbReference type="SUPFAM" id="SSF46689">
    <property type="entry name" value="Homeodomain-like"/>
    <property type="match status" value="1"/>
</dbReference>
<feature type="DNA-binding region" description="Homeobox" evidence="4">
    <location>
        <begin position="41"/>
        <end position="100"/>
    </location>
</feature>
<feature type="compositionally biased region" description="Polar residues" evidence="6">
    <location>
        <begin position="22"/>
        <end position="32"/>
    </location>
</feature>
<feature type="compositionally biased region" description="Polar residues" evidence="6">
    <location>
        <begin position="238"/>
        <end position="250"/>
    </location>
</feature>
<evidence type="ECO:0000259" key="7">
    <source>
        <dbReference type="PROSITE" id="PS50071"/>
    </source>
</evidence>
<name>A0AAI8Z184_9PEZI</name>
<accession>A0AAI8Z184</accession>
<protein>
    <submittedName>
        <fullName evidence="8">Transcription factor homeobox like</fullName>
    </submittedName>
</protein>
<dbReference type="InterPro" id="IPR009057">
    <property type="entry name" value="Homeodomain-like_sf"/>
</dbReference>
<evidence type="ECO:0000313" key="9">
    <source>
        <dbReference type="Proteomes" id="UP001296104"/>
    </source>
</evidence>
<dbReference type="GO" id="GO:0005634">
    <property type="term" value="C:nucleus"/>
    <property type="evidence" value="ECO:0007669"/>
    <property type="project" value="UniProtKB-SubCell"/>
</dbReference>
<dbReference type="PANTHER" id="PTHR24324">
    <property type="entry name" value="HOMEOBOX PROTEIN HHEX"/>
    <property type="match status" value="1"/>
</dbReference>
<evidence type="ECO:0000313" key="8">
    <source>
        <dbReference type="EMBL" id="CAK4030582.1"/>
    </source>
</evidence>
<dbReference type="InterPro" id="IPR051000">
    <property type="entry name" value="Homeobox_DNA-bind_prot"/>
</dbReference>
<keyword evidence="1 4" id="KW-0238">DNA-binding</keyword>
<evidence type="ECO:0000256" key="1">
    <source>
        <dbReference type="ARBA" id="ARBA00023125"/>
    </source>
</evidence>
<comment type="caution">
    <text evidence="8">The sequence shown here is derived from an EMBL/GenBank/DDBJ whole genome shotgun (WGS) entry which is preliminary data.</text>
</comment>
<reference evidence="8" key="1">
    <citation type="submission" date="2023-11" db="EMBL/GenBank/DDBJ databases">
        <authorList>
            <person name="Alioto T."/>
            <person name="Alioto T."/>
            <person name="Gomez Garrido J."/>
        </authorList>
    </citation>
    <scope>NUCLEOTIDE SEQUENCE</scope>
</reference>
<feature type="region of interest" description="Disordered" evidence="6">
    <location>
        <begin position="1"/>
        <end position="68"/>
    </location>
</feature>
<evidence type="ECO:0000256" key="3">
    <source>
        <dbReference type="ARBA" id="ARBA00023242"/>
    </source>
</evidence>
<evidence type="ECO:0000256" key="6">
    <source>
        <dbReference type="SAM" id="MobiDB-lite"/>
    </source>
</evidence>
<keyword evidence="9" id="KW-1185">Reference proteome</keyword>
<organism evidence="8 9">
    <name type="scientific">Lecanosticta acicola</name>
    <dbReference type="NCBI Taxonomy" id="111012"/>
    <lineage>
        <taxon>Eukaryota</taxon>
        <taxon>Fungi</taxon>
        <taxon>Dikarya</taxon>
        <taxon>Ascomycota</taxon>
        <taxon>Pezizomycotina</taxon>
        <taxon>Dothideomycetes</taxon>
        <taxon>Dothideomycetidae</taxon>
        <taxon>Mycosphaerellales</taxon>
        <taxon>Mycosphaerellaceae</taxon>
        <taxon>Lecanosticta</taxon>
    </lineage>
</organism>
<dbReference type="SMART" id="SM00389">
    <property type="entry name" value="HOX"/>
    <property type="match status" value="1"/>
</dbReference>
<dbReference type="PROSITE" id="PS50071">
    <property type="entry name" value="HOMEOBOX_2"/>
    <property type="match status" value="1"/>
</dbReference>
<evidence type="ECO:0000256" key="5">
    <source>
        <dbReference type="RuleBase" id="RU000682"/>
    </source>
</evidence>
<dbReference type="Gene3D" id="1.10.10.60">
    <property type="entry name" value="Homeodomain-like"/>
    <property type="match status" value="1"/>
</dbReference>
<feature type="compositionally biased region" description="Polar residues" evidence="6">
    <location>
        <begin position="303"/>
        <end position="320"/>
    </location>
</feature>
<dbReference type="Pfam" id="PF00046">
    <property type="entry name" value="Homeodomain"/>
    <property type="match status" value="1"/>
</dbReference>
<dbReference type="AlphaFoldDB" id="A0AAI8Z184"/>
<gene>
    <name evidence="8" type="ORF">LECACI_7A005740</name>
</gene>
<dbReference type="InterPro" id="IPR001356">
    <property type="entry name" value="HD"/>
</dbReference>
<evidence type="ECO:0000256" key="4">
    <source>
        <dbReference type="PROSITE-ProRule" id="PRU00108"/>
    </source>
</evidence>
<feature type="region of interest" description="Disordered" evidence="6">
    <location>
        <begin position="303"/>
        <end position="325"/>
    </location>
</feature>
<keyword evidence="2 4" id="KW-0371">Homeobox</keyword>
<dbReference type="CDD" id="cd00086">
    <property type="entry name" value="homeodomain"/>
    <property type="match status" value="1"/>
</dbReference>
<feature type="compositionally biased region" description="Low complexity" evidence="6">
    <location>
        <begin position="199"/>
        <end position="211"/>
    </location>
</feature>
<dbReference type="PANTHER" id="PTHR24324:SF9">
    <property type="entry name" value="HOMEOBOX DOMAIN-CONTAINING PROTEIN"/>
    <property type="match status" value="1"/>
</dbReference>
<keyword evidence="3 4" id="KW-0539">Nucleus</keyword>
<feature type="compositionally biased region" description="Polar residues" evidence="6">
    <location>
        <begin position="178"/>
        <end position="190"/>
    </location>
</feature>
<dbReference type="GO" id="GO:0000978">
    <property type="term" value="F:RNA polymerase II cis-regulatory region sequence-specific DNA binding"/>
    <property type="evidence" value="ECO:0007669"/>
    <property type="project" value="TreeGrafter"/>
</dbReference>
<evidence type="ECO:0000256" key="2">
    <source>
        <dbReference type="ARBA" id="ARBA00023155"/>
    </source>
</evidence>
<sequence>MEQEQEPPESTHRSDGYAFLNHSASTVHQNQPPMVDDKPLARQKRKRTSQEDQTVLEAAYQKDPKPDKAARLELVKQVALGEKEVQIWFQNRRQSSRRKSRPLLPHEVAQYQMSRVGMPAGSSSSRHGSPATDQDHESHVDGASSKVPGPTNASSHSSEPNPMKPDPSVSRADAATEPTATVHPTCNTSDAVGASPANSRLSLSSLTGTSTPDQQLEARTIGYLANRRSAPPVRDDLTSQNPSTVTPNVSSDRKLKKSASLVRLSMNAEGKAEIVTKDASSPSPPRPQHNVLLHDTSAVSTAVPTSAQPYGQGLHRSTSGRSRDSRAWEFWCDKEARSSLETAAERDASGSATGAIGLLRTASGRNVLGLVPSKRNSAAVQRVHPSKRSKLDQTRAALQRSSTSQGRLQGKAGQTVPKLKHSGSANLIRSHGNDSDKENWSPSTDGASDFLSRDSNPTAQRNRQAGDERVSRRTLAQTANARSRAHRPAGADIEDDAELSAFMRGGKENVSAGDDMDCVQGLLSLSQGNWR</sequence>
<dbReference type="Proteomes" id="UP001296104">
    <property type="component" value="Unassembled WGS sequence"/>
</dbReference>
<proteinExistence type="predicted"/>
<dbReference type="InterPro" id="IPR017970">
    <property type="entry name" value="Homeobox_CS"/>
</dbReference>
<feature type="compositionally biased region" description="Polar residues" evidence="6">
    <location>
        <begin position="453"/>
        <end position="463"/>
    </location>
</feature>
<dbReference type="GO" id="GO:0030154">
    <property type="term" value="P:cell differentiation"/>
    <property type="evidence" value="ECO:0007669"/>
    <property type="project" value="TreeGrafter"/>
</dbReference>
<feature type="region of interest" description="Disordered" evidence="6">
    <location>
        <begin position="88"/>
        <end position="258"/>
    </location>
</feature>